<sequence length="669" mass="73988">MKKPNQLLFLLLGILFFTLTACQDEAVEVTPPNNQEIIQSDSNLASLLRNTSSNNGRVDNIMDNSDCFTVDLPVTIVANGITLTIETLSDLSLIEAIFNENSNDLDDLEFLFPITIILNDFTEINIETEEELESFVEGCIADDDIIECANFVYPISFSIYNTSFQVIETVVVNNDYELYVFLDELEDNESGVLLASLNFPVSIAYTNGTTLEVANNQELEAAINAAAQNCEETDYDADCDIDVVMNNLKNCYWNISSYNGDNHLEFYTLNFKGGDSLQVTTPNFEVIEANWQLTANGEGASEITISNFITDTNGTWILDDCDADQLELVQTIPNTTDEIVMILNQDCEETPFDCFSDLAFTVCDENNDGIELKDLEILVLEPLSCNQNYTATFFETEADAQNNTNPIAQPSNYALSMPNQTIYLRVAALNGVFEIYEIDFTLENCAPYCNESDVAAWLQTCTWEVISYNGDDHLALFDFNFVSASQVVITGDGLTINANWAVTQTGNTVQLAFSNVNGPNIQAVNGDWIITGCQSGFLQMENTNNTVMIMEQDCNNAGMCTPEDVVGMLLNCEWTATSYAGSDFSMFNFNFMANNEATIFIPNGNETYTANWSVNQGSTGVEVTLSNISGGNVVIMEGTYVVVECTDNQIVLHDVTNSNNELVLDKDCD</sequence>
<evidence type="ECO:0000313" key="3">
    <source>
        <dbReference type="Proteomes" id="UP001597472"/>
    </source>
</evidence>
<comment type="caution">
    <text evidence="2">The sequence shown here is derived from an EMBL/GenBank/DDBJ whole genome shotgun (WGS) entry which is preliminary data.</text>
</comment>
<keyword evidence="3" id="KW-1185">Reference proteome</keyword>
<protein>
    <recommendedName>
        <fullName evidence="4">Lipocalin-like domain-containing protein</fullName>
    </recommendedName>
</protein>
<evidence type="ECO:0000256" key="1">
    <source>
        <dbReference type="SAM" id="SignalP"/>
    </source>
</evidence>
<accession>A0ABW5KPE8</accession>
<organism evidence="2 3">
    <name type="scientific">Bizionia sediminis</name>
    <dbReference type="NCBI Taxonomy" id="1737064"/>
    <lineage>
        <taxon>Bacteria</taxon>
        <taxon>Pseudomonadati</taxon>
        <taxon>Bacteroidota</taxon>
        <taxon>Flavobacteriia</taxon>
        <taxon>Flavobacteriales</taxon>
        <taxon>Flavobacteriaceae</taxon>
        <taxon>Bizionia</taxon>
    </lineage>
</organism>
<keyword evidence="1" id="KW-0732">Signal</keyword>
<feature type="chain" id="PRO_5045615853" description="Lipocalin-like domain-containing protein" evidence="1">
    <location>
        <begin position="27"/>
        <end position="669"/>
    </location>
</feature>
<evidence type="ECO:0000313" key="2">
    <source>
        <dbReference type="EMBL" id="MFD2550209.1"/>
    </source>
</evidence>
<dbReference type="Proteomes" id="UP001597472">
    <property type="component" value="Unassembled WGS sequence"/>
</dbReference>
<reference evidence="3" key="1">
    <citation type="journal article" date="2019" name="Int. J. Syst. Evol. Microbiol.">
        <title>The Global Catalogue of Microorganisms (GCM) 10K type strain sequencing project: providing services to taxonomists for standard genome sequencing and annotation.</title>
        <authorList>
            <consortium name="The Broad Institute Genomics Platform"/>
            <consortium name="The Broad Institute Genome Sequencing Center for Infectious Disease"/>
            <person name="Wu L."/>
            <person name="Ma J."/>
        </authorList>
    </citation>
    <scope>NUCLEOTIDE SEQUENCE [LARGE SCALE GENOMIC DNA]</scope>
    <source>
        <strain evidence="3">KCTC 42587</strain>
    </source>
</reference>
<dbReference type="RefSeq" id="WP_376890890.1">
    <property type="nucleotide sequence ID" value="NZ_JBHULS010000001.1"/>
</dbReference>
<evidence type="ECO:0008006" key="4">
    <source>
        <dbReference type="Google" id="ProtNLM"/>
    </source>
</evidence>
<dbReference type="EMBL" id="JBHULS010000001">
    <property type="protein sequence ID" value="MFD2550209.1"/>
    <property type="molecule type" value="Genomic_DNA"/>
</dbReference>
<gene>
    <name evidence="2" type="ORF">ACFSQP_00135</name>
</gene>
<proteinExistence type="predicted"/>
<name>A0ABW5KPE8_9FLAO</name>
<dbReference type="PROSITE" id="PS51257">
    <property type="entry name" value="PROKAR_LIPOPROTEIN"/>
    <property type="match status" value="1"/>
</dbReference>
<feature type="signal peptide" evidence="1">
    <location>
        <begin position="1"/>
        <end position="26"/>
    </location>
</feature>